<dbReference type="AlphaFoldDB" id="A0A4C1SLW4"/>
<evidence type="ECO:0000256" key="1">
    <source>
        <dbReference type="SAM" id="MobiDB-lite"/>
    </source>
</evidence>
<proteinExistence type="predicted"/>
<comment type="caution">
    <text evidence="2">The sequence shown here is derived from an EMBL/GenBank/DDBJ whole genome shotgun (WGS) entry which is preliminary data.</text>
</comment>
<feature type="compositionally biased region" description="Basic and acidic residues" evidence="1">
    <location>
        <begin position="28"/>
        <end position="44"/>
    </location>
</feature>
<name>A0A4C1SLW4_EUMVA</name>
<organism evidence="2 3">
    <name type="scientific">Eumeta variegata</name>
    <name type="common">Bagworm moth</name>
    <name type="synonym">Eumeta japonica</name>
    <dbReference type="NCBI Taxonomy" id="151549"/>
    <lineage>
        <taxon>Eukaryota</taxon>
        <taxon>Metazoa</taxon>
        <taxon>Ecdysozoa</taxon>
        <taxon>Arthropoda</taxon>
        <taxon>Hexapoda</taxon>
        <taxon>Insecta</taxon>
        <taxon>Pterygota</taxon>
        <taxon>Neoptera</taxon>
        <taxon>Endopterygota</taxon>
        <taxon>Lepidoptera</taxon>
        <taxon>Glossata</taxon>
        <taxon>Ditrysia</taxon>
        <taxon>Tineoidea</taxon>
        <taxon>Psychidae</taxon>
        <taxon>Oiketicinae</taxon>
        <taxon>Eumeta</taxon>
    </lineage>
</organism>
<accession>A0A4C1SLW4</accession>
<feature type="region of interest" description="Disordered" evidence="1">
    <location>
        <begin position="1"/>
        <end position="115"/>
    </location>
</feature>
<dbReference type="Proteomes" id="UP000299102">
    <property type="component" value="Unassembled WGS sequence"/>
</dbReference>
<sequence>MHGLIESQSNSTSKRWPSGIGPVTETKLQTEREAESKAETERGPKSKTRSRPKSIAGLKLESRSGCLTIVHPRRSPHNYDPDASSNPYLSRGHESVSLQVQLGRQKMGAVREGKG</sequence>
<evidence type="ECO:0000313" key="3">
    <source>
        <dbReference type="Proteomes" id="UP000299102"/>
    </source>
</evidence>
<evidence type="ECO:0000313" key="2">
    <source>
        <dbReference type="EMBL" id="GBP03149.1"/>
    </source>
</evidence>
<gene>
    <name evidence="2" type="ORF">EVAR_2605_1</name>
</gene>
<protein>
    <submittedName>
        <fullName evidence="2">Uncharacterized protein</fullName>
    </submittedName>
</protein>
<dbReference type="EMBL" id="BGZK01000009">
    <property type="protein sequence ID" value="GBP03149.1"/>
    <property type="molecule type" value="Genomic_DNA"/>
</dbReference>
<feature type="compositionally biased region" description="Polar residues" evidence="1">
    <location>
        <begin position="1"/>
        <end position="15"/>
    </location>
</feature>
<keyword evidence="3" id="KW-1185">Reference proteome</keyword>
<reference evidence="2 3" key="1">
    <citation type="journal article" date="2019" name="Commun. Biol.">
        <title>The bagworm genome reveals a unique fibroin gene that provides high tensile strength.</title>
        <authorList>
            <person name="Kono N."/>
            <person name="Nakamura H."/>
            <person name="Ohtoshi R."/>
            <person name="Tomita M."/>
            <person name="Numata K."/>
            <person name="Arakawa K."/>
        </authorList>
    </citation>
    <scope>NUCLEOTIDE SEQUENCE [LARGE SCALE GENOMIC DNA]</scope>
</reference>